<reference evidence="1 2" key="1">
    <citation type="submission" date="2020-08" db="EMBL/GenBank/DDBJ databases">
        <title>Sequencing the genomes of 1000 actinobacteria strains.</title>
        <authorList>
            <person name="Klenk H.-P."/>
        </authorList>
    </citation>
    <scope>NUCLEOTIDE SEQUENCE [LARGE SCALE GENOMIC DNA]</scope>
    <source>
        <strain evidence="1 2">DSM 45809</strain>
    </source>
</reference>
<organism evidence="1 2">
    <name type="scientific">Actinoplanes octamycinicus</name>
    <dbReference type="NCBI Taxonomy" id="135948"/>
    <lineage>
        <taxon>Bacteria</taxon>
        <taxon>Bacillati</taxon>
        <taxon>Actinomycetota</taxon>
        <taxon>Actinomycetes</taxon>
        <taxon>Micromonosporales</taxon>
        <taxon>Micromonosporaceae</taxon>
        <taxon>Actinoplanes</taxon>
    </lineage>
</organism>
<accession>A0A7W7H007</accession>
<sequence>MHSLIDRCDTMAVHASAPAGGVHGEARWPGKVEISFSSGCYGQISDSEVERRLAQVIQLLWTRYLERQRAVRAEFGVHEIEDDPVRDNVFRADRDRIVAVGQSDDGRVVVSAEGIHRWRVVVADGTVRVLTERDFRAAVNTAVMRLVADQARQVLELKGRVYG</sequence>
<dbReference type="AlphaFoldDB" id="A0A7W7H007"/>
<keyword evidence="2" id="KW-1185">Reference proteome</keyword>
<evidence type="ECO:0000313" key="1">
    <source>
        <dbReference type="EMBL" id="MBB4741428.1"/>
    </source>
</evidence>
<keyword evidence="1" id="KW-0645">Protease</keyword>
<proteinExistence type="predicted"/>
<evidence type="ECO:0000313" key="2">
    <source>
        <dbReference type="Proteomes" id="UP000546162"/>
    </source>
</evidence>
<dbReference type="EMBL" id="JACHNB010000001">
    <property type="protein sequence ID" value="MBB4741428.1"/>
    <property type="molecule type" value="Genomic_DNA"/>
</dbReference>
<protein>
    <submittedName>
        <fullName evidence="1">Lon protease-like protein</fullName>
    </submittedName>
</protein>
<dbReference type="GO" id="GO:0008233">
    <property type="term" value="F:peptidase activity"/>
    <property type="evidence" value="ECO:0007669"/>
    <property type="project" value="UniProtKB-KW"/>
</dbReference>
<gene>
    <name evidence="1" type="ORF">BJY16_004887</name>
</gene>
<comment type="caution">
    <text evidence="1">The sequence shown here is derived from an EMBL/GenBank/DDBJ whole genome shotgun (WGS) entry which is preliminary data.</text>
</comment>
<dbReference type="RefSeq" id="WP_185041915.1">
    <property type="nucleotide sequence ID" value="NZ_BAABFG010000005.1"/>
</dbReference>
<dbReference type="GO" id="GO:0006508">
    <property type="term" value="P:proteolysis"/>
    <property type="evidence" value="ECO:0007669"/>
    <property type="project" value="UniProtKB-KW"/>
</dbReference>
<dbReference type="Proteomes" id="UP000546162">
    <property type="component" value="Unassembled WGS sequence"/>
</dbReference>
<keyword evidence="1" id="KW-0378">Hydrolase</keyword>
<name>A0A7W7H007_9ACTN</name>